<dbReference type="EMBL" id="CAJVQB010000334">
    <property type="protein sequence ID" value="CAG8482487.1"/>
    <property type="molecule type" value="Genomic_DNA"/>
</dbReference>
<evidence type="ECO:0000313" key="2">
    <source>
        <dbReference type="Proteomes" id="UP000789901"/>
    </source>
</evidence>
<organism evidence="1 2">
    <name type="scientific">Gigaspora margarita</name>
    <dbReference type="NCBI Taxonomy" id="4874"/>
    <lineage>
        <taxon>Eukaryota</taxon>
        <taxon>Fungi</taxon>
        <taxon>Fungi incertae sedis</taxon>
        <taxon>Mucoromycota</taxon>
        <taxon>Glomeromycotina</taxon>
        <taxon>Glomeromycetes</taxon>
        <taxon>Diversisporales</taxon>
        <taxon>Gigasporaceae</taxon>
        <taxon>Gigaspora</taxon>
    </lineage>
</organism>
<comment type="caution">
    <text evidence="1">The sequence shown here is derived from an EMBL/GenBank/DDBJ whole genome shotgun (WGS) entry which is preliminary data.</text>
</comment>
<keyword evidence="2" id="KW-1185">Reference proteome</keyword>
<evidence type="ECO:0000313" key="1">
    <source>
        <dbReference type="EMBL" id="CAG8482487.1"/>
    </source>
</evidence>
<name>A0ABM8VYZ9_GIGMA</name>
<gene>
    <name evidence="1" type="ORF">GMARGA_LOCUS1311</name>
</gene>
<protein>
    <submittedName>
        <fullName evidence="1">44933_t:CDS:1</fullName>
    </submittedName>
</protein>
<sequence>MAFINKRDYNLNHNNNTIDKNNRELQYLVIQEKLANRVTTNDLYQYLNLATQCQSHINEEWYSSLVEEFDIAKIETIIKESLLKKATGLSQISNEMLKHIEPRQRN</sequence>
<dbReference type="Proteomes" id="UP000789901">
    <property type="component" value="Unassembled WGS sequence"/>
</dbReference>
<reference evidence="1 2" key="1">
    <citation type="submission" date="2021-06" db="EMBL/GenBank/DDBJ databases">
        <authorList>
            <person name="Kallberg Y."/>
            <person name="Tangrot J."/>
            <person name="Rosling A."/>
        </authorList>
    </citation>
    <scope>NUCLEOTIDE SEQUENCE [LARGE SCALE GENOMIC DNA]</scope>
    <source>
        <strain evidence="1 2">120-4 pot B 10/14</strain>
    </source>
</reference>
<accession>A0ABM8VYZ9</accession>
<proteinExistence type="predicted"/>